<protein>
    <submittedName>
        <fullName evidence="4">Reverse transcriptase domain-containing protein</fullName>
    </submittedName>
</protein>
<reference evidence="4" key="2">
    <citation type="submission" date="2022-01" db="EMBL/GenBank/DDBJ databases">
        <authorList>
            <person name="Yamashiro T."/>
            <person name="Shiraishi A."/>
            <person name="Satake H."/>
            <person name="Nakayama K."/>
        </authorList>
    </citation>
    <scope>NUCLEOTIDE SEQUENCE</scope>
</reference>
<keyword evidence="4" id="KW-0548">Nucleotidyltransferase</keyword>
<dbReference type="InterPro" id="IPR043502">
    <property type="entry name" value="DNA/RNA_pol_sf"/>
</dbReference>
<organism evidence="4 5">
    <name type="scientific">Tanacetum coccineum</name>
    <dbReference type="NCBI Taxonomy" id="301880"/>
    <lineage>
        <taxon>Eukaryota</taxon>
        <taxon>Viridiplantae</taxon>
        <taxon>Streptophyta</taxon>
        <taxon>Embryophyta</taxon>
        <taxon>Tracheophyta</taxon>
        <taxon>Spermatophyta</taxon>
        <taxon>Magnoliopsida</taxon>
        <taxon>eudicotyledons</taxon>
        <taxon>Gunneridae</taxon>
        <taxon>Pentapetalae</taxon>
        <taxon>asterids</taxon>
        <taxon>campanulids</taxon>
        <taxon>Asterales</taxon>
        <taxon>Asteraceae</taxon>
        <taxon>Asteroideae</taxon>
        <taxon>Anthemideae</taxon>
        <taxon>Anthemidinae</taxon>
        <taxon>Tanacetum</taxon>
    </lineage>
</organism>
<dbReference type="PANTHER" id="PTHR15503:SF45">
    <property type="entry name" value="RNA-DIRECTED DNA POLYMERASE HOMOLOG"/>
    <property type="match status" value="1"/>
</dbReference>
<reference evidence="4" key="1">
    <citation type="journal article" date="2022" name="Int. J. Mol. Sci.">
        <title>Draft Genome of Tanacetum Coccineum: Genomic Comparison of Closely Related Tanacetum-Family Plants.</title>
        <authorList>
            <person name="Yamashiro T."/>
            <person name="Shiraishi A."/>
            <person name="Nakayama K."/>
            <person name="Satake H."/>
        </authorList>
    </citation>
    <scope>NUCLEOTIDE SEQUENCE</scope>
</reference>
<feature type="compositionally biased region" description="Basic and acidic residues" evidence="2">
    <location>
        <begin position="247"/>
        <end position="262"/>
    </location>
</feature>
<feature type="region of interest" description="Disordered" evidence="2">
    <location>
        <begin position="13"/>
        <end position="70"/>
    </location>
</feature>
<dbReference type="Gene3D" id="4.10.60.10">
    <property type="entry name" value="Zinc finger, CCHC-type"/>
    <property type="match status" value="1"/>
</dbReference>
<feature type="domain" description="CCHC-type" evidence="3">
    <location>
        <begin position="339"/>
        <end position="354"/>
    </location>
</feature>
<feature type="compositionally biased region" description="Gly residues" evidence="2">
    <location>
        <begin position="44"/>
        <end position="62"/>
    </location>
</feature>
<keyword evidence="4" id="KW-0808">Transferase</keyword>
<comment type="caution">
    <text evidence="4">The sequence shown here is derived from an EMBL/GenBank/DDBJ whole genome shotgun (WGS) entry which is preliminary data.</text>
</comment>
<dbReference type="PANTHER" id="PTHR15503">
    <property type="entry name" value="LDOC1 RELATED"/>
    <property type="match status" value="1"/>
</dbReference>
<dbReference type="Gene3D" id="3.10.10.10">
    <property type="entry name" value="HIV Type 1 Reverse Transcriptase, subunit A, domain 1"/>
    <property type="match status" value="1"/>
</dbReference>
<feature type="region of interest" description="Disordered" evidence="2">
    <location>
        <begin position="238"/>
        <end position="264"/>
    </location>
</feature>
<dbReference type="CDD" id="cd00303">
    <property type="entry name" value="retropepsin_like"/>
    <property type="match status" value="1"/>
</dbReference>
<keyword evidence="4" id="KW-0695">RNA-directed DNA polymerase</keyword>
<dbReference type="GO" id="GO:0003964">
    <property type="term" value="F:RNA-directed DNA polymerase activity"/>
    <property type="evidence" value="ECO:0007669"/>
    <property type="project" value="UniProtKB-KW"/>
</dbReference>
<dbReference type="InterPro" id="IPR021109">
    <property type="entry name" value="Peptidase_aspartic_dom_sf"/>
</dbReference>
<proteinExistence type="predicted"/>
<sequence length="711" mass="79221">MNVSQPMWTWLSCRQTAAPRGRRTGGRTSRGGGKTREPTSRVGGQTGDQGGQGGDRGIGANGGDDEVPDFSTGVVRSANIRNGRNGCSYKEFMECNQKDYDGKGGMIVYTRWIEKMESIQDMSGCGANQKVKYTSGSFIGFDKKGFLPNNEMQKLETEFWCHAMVGVGHAAVYTDRFHELARLVPYLVTPENKRFERYIYGLAPQIRTMVAATEPTTIQSVVLKARILTDEVIRNGSLKKNTKKRGNGKELSRKENVRDGNKRSRTGRVFAIITNPVRKEYTGMAPKCTNCKFHHNPKMHCHKCMNCNCIGHFARDCRAGPRMVTPVCARNSTTARGACFECGSTDHYKTACPKLNRAPRPGGNRQDQPMAIERGQGHGNNGNQARGGAFLMGAEEACQDPNIVMGTFTINNHYATTLFDSGADYSFVSATFIPLLDIEPSDLGFSYEIEIASGQLLEFNKVIRDCKLEIEGLPPSQEFKFRINLIPGAIPVAKSPYILAPSEMEELSSQLRELQDKGFIRPNDLFDQLQGSQYFSKIDHRFGYHQLRAHEDGILKTTFRTRYGHLEFTVMPFGLTNAPAFLGHVINGDSIHVDPSKIKAVKNWEAPRTPSEKNNPYVWDEEQEEAIHILKDKLCNAPVLALLNGPEDFIVYCDTSDLGLGGVLMQRGKSNVVADALSRKERIKPRRVRAMNMTIQSSIKDRILTAQNEAF</sequence>
<name>A0ABQ5E1G4_9ASTR</name>
<accession>A0ABQ5E1G4</accession>
<dbReference type="Gene3D" id="3.30.70.270">
    <property type="match status" value="1"/>
</dbReference>
<dbReference type="Pfam" id="PF17919">
    <property type="entry name" value="RT_RNaseH_2"/>
    <property type="match status" value="1"/>
</dbReference>
<dbReference type="SUPFAM" id="SSF56672">
    <property type="entry name" value="DNA/RNA polymerases"/>
    <property type="match status" value="1"/>
</dbReference>
<dbReference type="CDD" id="cd01647">
    <property type="entry name" value="RT_LTR"/>
    <property type="match status" value="1"/>
</dbReference>
<evidence type="ECO:0000313" key="5">
    <source>
        <dbReference type="Proteomes" id="UP001151760"/>
    </source>
</evidence>
<dbReference type="PROSITE" id="PS50158">
    <property type="entry name" value="ZF_CCHC"/>
    <property type="match status" value="2"/>
</dbReference>
<keyword evidence="1" id="KW-0479">Metal-binding</keyword>
<dbReference type="InterPro" id="IPR041577">
    <property type="entry name" value="RT_RNaseH_2"/>
</dbReference>
<evidence type="ECO:0000256" key="2">
    <source>
        <dbReference type="SAM" id="MobiDB-lite"/>
    </source>
</evidence>
<dbReference type="InterPro" id="IPR032567">
    <property type="entry name" value="RTL1-rel"/>
</dbReference>
<keyword evidence="5" id="KW-1185">Reference proteome</keyword>
<feature type="domain" description="CCHC-type" evidence="3">
    <location>
        <begin position="303"/>
        <end position="318"/>
    </location>
</feature>
<evidence type="ECO:0000313" key="4">
    <source>
        <dbReference type="EMBL" id="GJT45255.1"/>
    </source>
</evidence>
<evidence type="ECO:0000259" key="3">
    <source>
        <dbReference type="PROSITE" id="PS50158"/>
    </source>
</evidence>
<dbReference type="InterPro" id="IPR001878">
    <property type="entry name" value="Znf_CCHC"/>
</dbReference>
<keyword evidence="1" id="KW-0863">Zinc-finger</keyword>
<dbReference type="SUPFAM" id="SSF50630">
    <property type="entry name" value="Acid proteases"/>
    <property type="match status" value="1"/>
</dbReference>
<evidence type="ECO:0000256" key="1">
    <source>
        <dbReference type="PROSITE-ProRule" id="PRU00047"/>
    </source>
</evidence>
<dbReference type="SMART" id="SM00343">
    <property type="entry name" value="ZnF_C2HC"/>
    <property type="match status" value="2"/>
</dbReference>
<dbReference type="Proteomes" id="UP001151760">
    <property type="component" value="Unassembled WGS sequence"/>
</dbReference>
<dbReference type="InterPro" id="IPR043128">
    <property type="entry name" value="Rev_trsase/Diguanyl_cyclase"/>
</dbReference>
<dbReference type="EMBL" id="BQNB010015886">
    <property type="protein sequence ID" value="GJT45255.1"/>
    <property type="molecule type" value="Genomic_DNA"/>
</dbReference>
<keyword evidence="1" id="KW-0862">Zinc</keyword>
<gene>
    <name evidence="4" type="ORF">Tco_0953970</name>
</gene>
<dbReference type="Pfam" id="PF08284">
    <property type="entry name" value="RVP_2"/>
    <property type="match status" value="1"/>
</dbReference>